<evidence type="ECO:0000256" key="2">
    <source>
        <dbReference type="SAM" id="Phobius"/>
    </source>
</evidence>
<name>A0A7X0FVG3_9ACTN</name>
<feature type="transmembrane region" description="Helical" evidence="2">
    <location>
        <begin position="193"/>
        <end position="214"/>
    </location>
</feature>
<accession>A0A7X0FVG3</accession>
<protein>
    <submittedName>
        <fullName evidence="3">Uncharacterized protein</fullName>
    </submittedName>
</protein>
<gene>
    <name evidence="3" type="ORF">BKA00_000809</name>
</gene>
<keyword evidence="2" id="KW-0812">Transmembrane</keyword>
<keyword evidence="4" id="KW-1185">Reference proteome</keyword>
<dbReference type="EMBL" id="JACHMQ010000001">
    <property type="protein sequence ID" value="MBB6393895.1"/>
    <property type="molecule type" value="Genomic_DNA"/>
</dbReference>
<dbReference type="AlphaFoldDB" id="A0A7X0FVG3"/>
<feature type="region of interest" description="Disordered" evidence="1">
    <location>
        <begin position="217"/>
        <end position="250"/>
    </location>
</feature>
<sequence>MDPDEHRRGGSGRPPVSRPGRRQQPASRRTAQSRSGGTRRTPPPRRSAARRERPSPPPPRPPQDDAQYGDAQYGDPQYGNSQYGDPQYGDSQYGGSQYGDAPYGDGVQDDAFASEDGRTDLPAEGRTGGRGRSRRPDKRGKGSGKTGGKTGVKAGGKGERGPAKNPGRPSGRPSAPERGPAAARGAGGPGPKLYFGAAAVLGVLVLLGLGVVVLTGGDSDPKPPSATGAKIGRPAGTGPSPTSYSSSPSSAAYAGIAARGTDPQALTEGEAFPSSAAKLPLPDGTVSVKLRAKRLDGDCAAAVWGGSVGEELAKGGCTQAARGIYSDTEHGYALAVAVFNLAGSADADRFVARLETTIGAGFVRPLEAPAPLDRFGRGFGMARGLAMGHFAVVSWAQRLDGKGDEKDETLLSLLIEGGKSPAVLGRAARGTG</sequence>
<dbReference type="RefSeq" id="WP_185023632.1">
    <property type="nucleotide sequence ID" value="NZ_JACHMQ010000001.1"/>
</dbReference>
<keyword evidence="2" id="KW-1133">Transmembrane helix</keyword>
<evidence type="ECO:0000313" key="3">
    <source>
        <dbReference type="EMBL" id="MBB6393895.1"/>
    </source>
</evidence>
<feature type="compositionally biased region" description="Low complexity" evidence="1">
    <location>
        <begin position="234"/>
        <end position="250"/>
    </location>
</feature>
<feature type="compositionally biased region" description="Low complexity" evidence="1">
    <location>
        <begin position="171"/>
        <end position="184"/>
    </location>
</feature>
<keyword evidence="2" id="KW-0472">Membrane</keyword>
<comment type="caution">
    <text evidence="3">The sequence shown here is derived from an EMBL/GenBank/DDBJ whole genome shotgun (WGS) entry which is preliminary data.</text>
</comment>
<feature type="compositionally biased region" description="Gly residues" evidence="1">
    <location>
        <begin position="143"/>
        <end position="155"/>
    </location>
</feature>
<evidence type="ECO:0000313" key="4">
    <source>
        <dbReference type="Proteomes" id="UP000546324"/>
    </source>
</evidence>
<proteinExistence type="predicted"/>
<organism evidence="3 4">
    <name type="scientific">Actinomadura coerulea</name>
    <dbReference type="NCBI Taxonomy" id="46159"/>
    <lineage>
        <taxon>Bacteria</taxon>
        <taxon>Bacillati</taxon>
        <taxon>Actinomycetota</taxon>
        <taxon>Actinomycetes</taxon>
        <taxon>Streptosporangiales</taxon>
        <taxon>Thermomonosporaceae</taxon>
        <taxon>Actinomadura</taxon>
    </lineage>
</organism>
<feature type="compositionally biased region" description="Low complexity" evidence="1">
    <location>
        <begin position="87"/>
        <end position="100"/>
    </location>
</feature>
<evidence type="ECO:0000256" key="1">
    <source>
        <dbReference type="SAM" id="MobiDB-lite"/>
    </source>
</evidence>
<feature type="compositionally biased region" description="Basic residues" evidence="1">
    <location>
        <begin position="129"/>
        <end position="142"/>
    </location>
</feature>
<dbReference type="Proteomes" id="UP000546324">
    <property type="component" value="Unassembled WGS sequence"/>
</dbReference>
<feature type="region of interest" description="Disordered" evidence="1">
    <location>
        <begin position="1"/>
        <end position="186"/>
    </location>
</feature>
<reference evidence="3 4" key="1">
    <citation type="submission" date="2020-08" db="EMBL/GenBank/DDBJ databases">
        <title>Sequencing the genomes of 1000 actinobacteria strains.</title>
        <authorList>
            <person name="Klenk H.-P."/>
        </authorList>
    </citation>
    <scope>NUCLEOTIDE SEQUENCE [LARGE SCALE GENOMIC DNA]</scope>
    <source>
        <strain evidence="3 4">DSM 43675</strain>
    </source>
</reference>